<keyword evidence="2" id="KW-1185">Reference proteome</keyword>
<proteinExistence type="predicted"/>
<evidence type="ECO:0000313" key="1">
    <source>
        <dbReference type="EMBL" id="KAK2771587.1"/>
    </source>
</evidence>
<comment type="caution">
    <text evidence="1">The sequence shown here is derived from an EMBL/GenBank/DDBJ whole genome shotgun (WGS) entry which is preliminary data.</text>
</comment>
<dbReference type="EMBL" id="VYYT01000079">
    <property type="protein sequence ID" value="KAK2771587.1"/>
    <property type="molecule type" value="Genomic_DNA"/>
</dbReference>
<protein>
    <submittedName>
        <fullName evidence="1">Uncharacterized protein</fullName>
    </submittedName>
</protein>
<dbReference type="AlphaFoldDB" id="A0AAD9YQ47"/>
<evidence type="ECO:0000313" key="2">
    <source>
        <dbReference type="Proteomes" id="UP001281614"/>
    </source>
</evidence>
<gene>
    <name evidence="1" type="ORF">CKAH01_04162</name>
</gene>
<organism evidence="1 2">
    <name type="scientific">Colletotrichum kahawae</name>
    <name type="common">Coffee berry disease fungus</name>
    <dbReference type="NCBI Taxonomy" id="34407"/>
    <lineage>
        <taxon>Eukaryota</taxon>
        <taxon>Fungi</taxon>
        <taxon>Dikarya</taxon>
        <taxon>Ascomycota</taxon>
        <taxon>Pezizomycotina</taxon>
        <taxon>Sordariomycetes</taxon>
        <taxon>Hypocreomycetidae</taxon>
        <taxon>Glomerellales</taxon>
        <taxon>Glomerellaceae</taxon>
        <taxon>Colletotrichum</taxon>
        <taxon>Colletotrichum gloeosporioides species complex</taxon>
    </lineage>
</organism>
<reference evidence="1" key="1">
    <citation type="submission" date="2023-02" db="EMBL/GenBank/DDBJ databases">
        <title>Colletotrichum kahawae CIFC_Que2 genome sequencing and assembly.</title>
        <authorList>
            <person name="Baroncelli R."/>
        </authorList>
    </citation>
    <scope>NUCLEOTIDE SEQUENCE</scope>
    <source>
        <strain evidence="1">CIFC_Que2</strain>
    </source>
</reference>
<accession>A0AAD9YQ47</accession>
<sequence>MAEAEAAVTDQWQAARAPSTQFDCANAVWVAPLTLEYMLDAAIDLYSILVACCLHLVGPSRPLTRDSPRQPIFRGRSGRTPICRRYPATWLSKYLISTT</sequence>
<dbReference type="Proteomes" id="UP001281614">
    <property type="component" value="Unassembled WGS sequence"/>
</dbReference>
<name>A0AAD9YQ47_COLKA</name>